<evidence type="ECO:0000313" key="6">
    <source>
        <dbReference type="Proteomes" id="UP000076079"/>
    </source>
</evidence>
<dbReference type="PROSITE" id="PS50949">
    <property type="entry name" value="HTH_GNTR"/>
    <property type="match status" value="1"/>
</dbReference>
<dbReference type="CDD" id="cd07377">
    <property type="entry name" value="WHTH_GntR"/>
    <property type="match status" value="1"/>
</dbReference>
<evidence type="ECO:0000313" key="5">
    <source>
        <dbReference type="EMBL" id="AMY10116.1"/>
    </source>
</evidence>
<dbReference type="EMBL" id="CP015136">
    <property type="protein sequence ID" value="AMY10116.1"/>
    <property type="molecule type" value="Genomic_DNA"/>
</dbReference>
<dbReference type="SMART" id="SM00345">
    <property type="entry name" value="HTH_GNTR"/>
    <property type="match status" value="1"/>
</dbReference>
<sequence>MDITITLTDGVPIYRQIVNQVKYLVASGLLQPGEELPPIRTLALQLKVTPNTIVKAYDELESSGVVHMRRGSGTFVSEGRPKLALLERRRIIEQRIDALLAEAHQLNFSADDILRMVRERKAAMDPGTTAEPADVEK</sequence>
<dbReference type="SUPFAM" id="SSF46785">
    <property type="entry name" value="Winged helix' DNA-binding domain"/>
    <property type="match status" value="1"/>
</dbReference>
<dbReference type="InterPro" id="IPR036388">
    <property type="entry name" value="WH-like_DNA-bd_sf"/>
</dbReference>
<evidence type="ECO:0000256" key="1">
    <source>
        <dbReference type="ARBA" id="ARBA00023015"/>
    </source>
</evidence>
<gene>
    <name evidence="5" type="primary">ytrA_2</name>
    <name evidence="5" type="ORF">LuPra_03344</name>
</gene>
<name>A0A143PNZ2_LUTPR</name>
<dbReference type="PANTHER" id="PTHR38445:SF7">
    <property type="entry name" value="GNTR-FAMILY TRANSCRIPTIONAL REGULATOR"/>
    <property type="match status" value="1"/>
</dbReference>
<dbReference type="Gene3D" id="1.10.10.10">
    <property type="entry name" value="Winged helix-like DNA-binding domain superfamily/Winged helix DNA-binding domain"/>
    <property type="match status" value="1"/>
</dbReference>
<dbReference type="AlphaFoldDB" id="A0A143PNZ2"/>
<keyword evidence="2" id="KW-0238">DNA-binding</keyword>
<dbReference type="KEGG" id="abac:LuPra_03344"/>
<dbReference type="GO" id="GO:0003677">
    <property type="term" value="F:DNA binding"/>
    <property type="evidence" value="ECO:0007669"/>
    <property type="project" value="UniProtKB-KW"/>
</dbReference>
<protein>
    <submittedName>
        <fullName evidence="5">HTH-type transcriptional repressor YtrA</fullName>
    </submittedName>
</protein>
<evidence type="ECO:0000256" key="2">
    <source>
        <dbReference type="ARBA" id="ARBA00023125"/>
    </source>
</evidence>
<dbReference type="InterPro" id="IPR036390">
    <property type="entry name" value="WH_DNA-bd_sf"/>
</dbReference>
<accession>A0A143PNZ2</accession>
<keyword evidence="3" id="KW-0804">Transcription</keyword>
<evidence type="ECO:0000259" key="4">
    <source>
        <dbReference type="PROSITE" id="PS50949"/>
    </source>
</evidence>
<dbReference type="RefSeq" id="WP_110171792.1">
    <property type="nucleotide sequence ID" value="NZ_CP015136.1"/>
</dbReference>
<dbReference type="GO" id="GO:0003700">
    <property type="term" value="F:DNA-binding transcription factor activity"/>
    <property type="evidence" value="ECO:0007669"/>
    <property type="project" value="InterPro"/>
</dbReference>
<keyword evidence="1" id="KW-0805">Transcription regulation</keyword>
<dbReference type="Proteomes" id="UP000076079">
    <property type="component" value="Chromosome"/>
</dbReference>
<proteinExistence type="predicted"/>
<organism evidence="5 6">
    <name type="scientific">Luteitalea pratensis</name>
    <dbReference type="NCBI Taxonomy" id="1855912"/>
    <lineage>
        <taxon>Bacteria</taxon>
        <taxon>Pseudomonadati</taxon>
        <taxon>Acidobacteriota</taxon>
        <taxon>Vicinamibacteria</taxon>
        <taxon>Vicinamibacterales</taxon>
        <taxon>Vicinamibacteraceae</taxon>
        <taxon>Luteitalea</taxon>
    </lineage>
</organism>
<dbReference type="OrthoDB" id="362473at2"/>
<dbReference type="InterPro" id="IPR000524">
    <property type="entry name" value="Tscrpt_reg_HTH_GntR"/>
</dbReference>
<feature type="domain" description="HTH gntR-type" evidence="4">
    <location>
        <begin position="11"/>
        <end position="79"/>
    </location>
</feature>
<reference evidence="6" key="2">
    <citation type="submission" date="2016-04" db="EMBL/GenBank/DDBJ databases">
        <title>First Complete Genome Sequence of a Subdivision 6 Acidobacterium.</title>
        <authorList>
            <person name="Huang S."/>
            <person name="Vieira S."/>
            <person name="Bunk B."/>
            <person name="Riedel T."/>
            <person name="Sproeer C."/>
            <person name="Overmann J."/>
        </authorList>
    </citation>
    <scope>NUCLEOTIDE SEQUENCE [LARGE SCALE GENOMIC DNA]</scope>
    <source>
        <strain evidence="6">DSM 100886 HEG_-6_39</strain>
    </source>
</reference>
<dbReference type="PANTHER" id="PTHR38445">
    <property type="entry name" value="HTH-TYPE TRANSCRIPTIONAL REPRESSOR YTRA"/>
    <property type="match status" value="1"/>
</dbReference>
<dbReference type="STRING" id="1855912.LuPra_03344"/>
<keyword evidence="6" id="KW-1185">Reference proteome</keyword>
<dbReference type="Pfam" id="PF00392">
    <property type="entry name" value="GntR"/>
    <property type="match status" value="1"/>
</dbReference>
<reference evidence="5 6" key="1">
    <citation type="journal article" date="2016" name="Genome Announc.">
        <title>First Complete Genome Sequence of a Subdivision 6 Acidobacterium Strain.</title>
        <authorList>
            <person name="Huang S."/>
            <person name="Vieira S."/>
            <person name="Bunk B."/>
            <person name="Riedel T."/>
            <person name="Sproer C."/>
            <person name="Overmann J."/>
        </authorList>
    </citation>
    <scope>NUCLEOTIDE SEQUENCE [LARGE SCALE GENOMIC DNA]</scope>
    <source>
        <strain evidence="6">DSM 100886 HEG_-6_39</strain>
    </source>
</reference>
<evidence type="ECO:0000256" key="3">
    <source>
        <dbReference type="ARBA" id="ARBA00023163"/>
    </source>
</evidence>